<dbReference type="InterPro" id="IPR036396">
    <property type="entry name" value="Cyt_P450_sf"/>
</dbReference>
<dbReference type="PRINTS" id="PR00463">
    <property type="entry name" value="EP450I"/>
</dbReference>
<dbReference type="Gene3D" id="1.10.630.10">
    <property type="entry name" value="Cytochrome P450"/>
    <property type="match status" value="1"/>
</dbReference>
<dbReference type="GO" id="GO:0004497">
    <property type="term" value="F:monooxygenase activity"/>
    <property type="evidence" value="ECO:0007669"/>
    <property type="project" value="UniProtKB-KW"/>
</dbReference>
<keyword evidence="7 8" id="KW-0349">Heme</keyword>
<evidence type="ECO:0000256" key="2">
    <source>
        <dbReference type="ARBA" id="ARBA00010617"/>
    </source>
</evidence>
<dbReference type="PANTHER" id="PTHR24286">
    <property type="entry name" value="CYTOCHROME P450 26"/>
    <property type="match status" value="1"/>
</dbReference>
<dbReference type="GO" id="GO:0020037">
    <property type="term" value="F:heme binding"/>
    <property type="evidence" value="ECO:0007669"/>
    <property type="project" value="InterPro"/>
</dbReference>
<keyword evidence="5 10" id="KW-1133">Transmembrane helix</keyword>
<dbReference type="FunCoup" id="A0A6P3Z2C6">
    <property type="interactions" value="174"/>
</dbReference>
<keyword evidence="8" id="KW-0560">Oxidoreductase</keyword>
<keyword evidence="3 10" id="KW-0812">Transmembrane</keyword>
<dbReference type="RefSeq" id="XP_015868301.3">
    <property type="nucleotide sequence ID" value="XM_016012815.4"/>
</dbReference>
<evidence type="ECO:0000256" key="5">
    <source>
        <dbReference type="ARBA" id="ARBA00022989"/>
    </source>
</evidence>
<dbReference type="PANTHER" id="PTHR24286:SF88">
    <property type="entry name" value="BETA-AMYRIN 28-OXIDASE-LIKE"/>
    <property type="match status" value="1"/>
</dbReference>
<name>A0A6P3Z2C6_ZIZJJ</name>
<dbReference type="GO" id="GO:0005506">
    <property type="term" value="F:iron ion binding"/>
    <property type="evidence" value="ECO:0007669"/>
    <property type="project" value="InterPro"/>
</dbReference>
<evidence type="ECO:0000256" key="3">
    <source>
        <dbReference type="ARBA" id="ARBA00022692"/>
    </source>
</evidence>
<protein>
    <submittedName>
        <fullName evidence="12">Beta-amyrin 28-monooxygenase</fullName>
    </submittedName>
</protein>
<comment type="similarity">
    <text evidence="2 8">Belongs to the cytochrome P450 family.</text>
</comment>
<keyword evidence="11" id="KW-1185">Reference proteome</keyword>
<evidence type="ECO:0000256" key="10">
    <source>
        <dbReference type="SAM" id="Phobius"/>
    </source>
</evidence>
<keyword evidence="8" id="KW-0503">Monooxygenase</keyword>
<evidence type="ECO:0000256" key="1">
    <source>
        <dbReference type="ARBA" id="ARBA00004167"/>
    </source>
</evidence>
<comment type="subcellular location">
    <subcellularLocation>
        <location evidence="1">Membrane</location>
        <topology evidence="1">Single-pass membrane protein</topology>
    </subcellularLocation>
</comment>
<evidence type="ECO:0000256" key="7">
    <source>
        <dbReference type="PIRSR" id="PIRSR602401-1"/>
    </source>
</evidence>
<evidence type="ECO:0000256" key="4">
    <source>
        <dbReference type="ARBA" id="ARBA00022723"/>
    </source>
</evidence>
<keyword evidence="4 7" id="KW-0479">Metal-binding</keyword>
<gene>
    <name evidence="12" type="primary">LOC107405724</name>
</gene>
<dbReference type="Proteomes" id="UP001652623">
    <property type="component" value="Chromosome 12"/>
</dbReference>
<feature type="binding site" description="axial binding residue" evidence="7">
    <location>
        <position position="434"/>
    </location>
    <ligand>
        <name>heme</name>
        <dbReference type="ChEBI" id="CHEBI:30413"/>
    </ligand>
    <ligandPart>
        <name>Fe</name>
        <dbReference type="ChEBI" id="CHEBI:18248"/>
    </ligandPart>
</feature>
<proteinExistence type="inferred from homology"/>
<dbReference type="PRINTS" id="PR00385">
    <property type="entry name" value="P450"/>
</dbReference>
<sequence length="487" mass="54908">MDNFLLSFSLILPIFFAIFIFHALKPKSNGKPEKLPPGSFGFPIVGEAISFLYQNHDKFISHRMGKHSSKIFKTNLLGDPVVVLCGTAGHKFIASNELQIFQSWRPQSMQKLFRSSIQPPSSSSSSSSSSSTSITRETEKQITRAPGFMRTDALVHYVGIMDGAVQEHLKNHWVGKEIVNVHRQAQLLFLTLAGRFFMGLEDSARIEKLSNLMHKIMLSLDVLPLNVPGTSFYNGMKAAKEVRQEIQLLIKEKKTAMDNGAQMQDILSFMISRPDPSTGKPLLDADVADKVMGLLSGAFNSPSISISFIMKFLGERPEIYEKVRYEQLEIASSKQVGEALTWEDVQKMKYSWNVALEVMRLRPPTRGLFREALTDFEYEGYTIPKGWKVYWTVCSTKMDPECFPEPEKFDPTRYAIEGPPPYTNVPFGSGPRTCPGKDYARLQILTFLHHVVKRFNWEVINSDCKVLGGTNPVPYEGVHVRLHSSSV</sequence>
<evidence type="ECO:0000256" key="6">
    <source>
        <dbReference type="ARBA" id="ARBA00023004"/>
    </source>
</evidence>
<dbReference type="GO" id="GO:0016705">
    <property type="term" value="F:oxidoreductase activity, acting on paired donors, with incorporation or reduction of molecular oxygen"/>
    <property type="evidence" value="ECO:0007669"/>
    <property type="project" value="InterPro"/>
</dbReference>
<dbReference type="GO" id="GO:0016125">
    <property type="term" value="P:sterol metabolic process"/>
    <property type="evidence" value="ECO:0007669"/>
    <property type="project" value="TreeGrafter"/>
</dbReference>
<dbReference type="InterPro" id="IPR002401">
    <property type="entry name" value="Cyt_P450_E_grp-I"/>
</dbReference>
<dbReference type="PROSITE" id="PS00086">
    <property type="entry name" value="CYTOCHROME_P450"/>
    <property type="match status" value="1"/>
</dbReference>
<comment type="cofactor">
    <cofactor evidence="7">
        <name>heme</name>
        <dbReference type="ChEBI" id="CHEBI:30413"/>
    </cofactor>
</comment>
<evidence type="ECO:0000313" key="12">
    <source>
        <dbReference type="RefSeq" id="XP_015868301.3"/>
    </source>
</evidence>
<keyword evidence="10" id="KW-0472">Membrane</keyword>
<dbReference type="InterPro" id="IPR017972">
    <property type="entry name" value="Cyt_P450_CS"/>
</dbReference>
<dbReference type="AlphaFoldDB" id="A0A6P3Z2C6"/>
<feature type="region of interest" description="Disordered" evidence="9">
    <location>
        <begin position="115"/>
        <end position="142"/>
    </location>
</feature>
<evidence type="ECO:0000256" key="8">
    <source>
        <dbReference type="RuleBase" id="RU000461"/>
    </source>
</evidence>
<dbReference type="KEGG" id="zju:107405724"/>
<keyword evidence="6 7" id="KW-0408">Iron</keyword>
<organism evidence="11 12">
    <name type="scientific">Ziziphus jujuba</name>
    <name type="common">Chinese jujube</name>
    <name type="synonym">Ziziphus sativa</name>
    <dbReference type="NCBI Taxonomy" id="326968"/>
    <lineage>
        <taxon>Eukaryota</taxon>
        <taxon>Viridiplantae</taxon>
        <taxon>Streptophyta</taxon>
        <taxon>Embryophyta</taxon>
        <taxon>Tracheophyta</taxon>
        <taxon>Spermatophyta</taxon>
        <taxon>Magnoliopsida</taxon>
        <taxon>eudicotyledons</taxon>
        <taxon>Gunneridae</taxon>
        <taxon>Pentapetalae</taxon>
        <taxon>rosids</taxon>
        <taxon>fabids</taxon>
        <taxon>Rosales</taxon>
        <taxon>Rhamnaceae</taxon>
        <taxon>Paliureae</taxon>
        <taxon>Ziziphus</taxon>
    </lineage>
</organism>
<dbReference type="Pfam" id="PF00067">
    <property type="entry name" value="p450"/>
    <property type="match status" value="1"/>
</dbReference>
<evidence type="ECO:0000256" key="9">
    <source>
        <dbReference type="SAM" id="MobiDB-lite"/>
    </source>
</evidence>
<dbReference type="SUPFAM" id="SSF48264">
    <property type="entry name" value="Cytochrome P450"/>
    <property type="match status" value="1"/>
</dbReference>
<dbReference type="InterPro" id="IPR001128">
    <property type="entry name" value="Cyt_P450"/>
</dbReference>
<dbReference type="InParanoid" id="A0A6P3Z2C6"/>
<feature type="transmembrane region" description="Helical" evidence="10">
    <location>
        <begin position="6"/>
        <end position="24"/>
    </location>
</feature>
<feature type="compositionally biased region" description="Low complexity" evidence="9">
    <location>
        <begin position="115"/>
        <end position="135"/>
    </location>
</feature>
<reference evidence="12" key="1">
    <citation type="submission" date="2025-08" db="UniProtKB">
        <authorList>
            <consortium name="RefSeq"/>
        </authorList>
    </citation>
    <scope>IDENTIFICATION</scope>
    <source>
        <tissue evidence="12">Seedling</tissue>
    </source>
</reference>
<dbReference type="GeneID" id="107405724"/>
<evidence type="ECO:0000313" key="11">
    <source>
        <dbReference type="Proteomes" id="UP001652623"/>
    </source>
</evidence>
<accession>A0A6P3Z2C6</accession>
<dbReference type="GO" id="GO:0016020">
    <property type="term" value="C:membrane"/>
    <property type="evidence" value="ECO:0007669"/>
    <property type="project" value="UniProtKB-SubCell"/>
</dbReference>